<dbReference type="Gene3D" id="3.80.10.10">
    <property type="entry name" value="Ribonuclease Inhibitor"/>
    <property type="match status" value="1"/>
</dbReference>
<name>D2VZP5_NAEGR</name>
<evidence type="ECO:0000256" key="11">
    <source>
        <dbReference type="ARBA" id="ARBA00040950"/>
    </source>
</evidence>
<dbReference type="Pfam" id="PF14580">
    <property type="entry name" value="LRR_9"/>
    <property type="match status" value="1"/>
</dbReference>
<dbReference type="Proteomes" id="UP000006671">
    <property type="component" value="Unassembled WGS sequence"/>
</dbReference>
<dbReference type="STRING" id="5762.D2VZP5"/>
<evidence type="ECO:0000256" key="7">
    <source>
        <dbReference type="ARBA" id="ARBA00023069"/>
    </source>
</evidence>
<keyword evidence="14" id="KW-1185">Reference proteome</keyword>
<dbReference type="GeneID" id="8857613"/>
<dbReference type="PANTHER" id="PTHR45973">
    <property type="entry name" value="PROTEIN PHOSPHATASE 1 REGULATORY SUBUNIT SDS22-RELATED"/>
    <property type="match status" value="1"/>
</dbReference>
<evidence type="ECO:0000313" key="14">
    <source>
        <dbReference type="Proteomes" id="UP000006671"/>
    </source>
</evidence>
<dbReference type="OMA" id="IRIDCAA"/>
<feature type="coiled-coil region" evidence="12">
    <location>
        <begin position="305"/>
        <end position="354"/>
    </location>
</feature>
<keyword evidence="3" id="KW-0433">Leucine-rich repeat</keyword>
<dbReference type="InterPro" id="IPR050576">
    <property type="entry name" value="Cilia_flagella_integrity"/>
</dbReference>
<protein>
    <recommendedName>
        <fullName evidence="11">Dynein regulatory complex subunit 3</fullName>
    </recommendedName>
</protein>
<evidence type="ECO:0000256" key="3">
    <source>
        <dbReference type="ARBA" id="ARBA00022614"/>
    </source>
</evidence>
<reference evidence="13 14" key="1">
    <citation type="journal article" date="2010" name="Cell">
        <title>The genome of Naegleria gruberi illuminates early eukaryotic versatility.</title>
        <authorList>
            <person name="Fritz-Laylin L.K."/>
            <person name="Prochnik S.E."/>
            <person name="Ginger M.L."/>
            <person name="Dacks J.B."/>
            <person name="Carpenter M.L."/>
            <person name="Field M.C."/>
            <person name="Kuo A."/>
            <person name="Paredez A."/>
            <person name="Chapman J."/>
            <person name="Pham J."/>
            <person name="Shu S."/>
            <person name="Neupane R."/>
            <person name="Cipriano M."/>
            <person name="Mancuso J."/>
            <person name="Tu H."/>
            <person name="Salamov A."/>
            <person name="Lindquist E."/>
            <person name="Shapiro H."/>
            <person name="Lucas S."/>
            <person name="Grigoriev I.V."/>
            <person name="Cande W.Z."/>
            <person name="Fulton C."/>
            <person name="Rokhsar D.S."/>
            <person name="Dawson S.C."/>
        </authorList>
    </citation>
    <scope>NUCLEOTIDE SEQUENCE [LARGE SCALE GENOMIC DNA]</scope>
    <source>
        <strain evidence="13 14">NEG-M</strain>
    </source>
</reference>
<keyword evidence="5" id="KW-0282">Flagellum</keyword>
<keyword evidence="8" id="KW-0206">Cytoskeleton</keyword>
<evidence type="ECO:0000256" key="4">
    <source>
        <dbReference type="ARBA" id="ARBA00022737"/>
    </source>
</evidence>
<dbReference type="AlphaFoldDB" id="D2VZP5"/>
<evidence type="ECO:0000313" key="13">
    <source>
        <dbReference type="EMBL" id="EFC37696.1"/>
    </source>
</evidence>
<dbReference type="SUPFAM" id="SSF52058">
    <property type="entry name" value="L domain-like"/>
    <property type="match status" value="1"/>
</dbReference>
<dbReference type="InterPro" id="IPR001611">
    <property type="entry name" value="Leu-rich_rpt"/>
</dbReference>
<comment type="similarity">
    <text evidence="10">Belongs to the DRC3 family.</text>
</comment>
<organism evidence="14">
    <name type="scientific">Naegleria gruberi</name>
    <name type="common">Amoeba</name>
    <dbReference type="NCBI Taxonomy" id="5762"/>
    <lineage>
        <taxon>Eukaryota</taxon>
        <taxon>Discoba</taxon>
        <taxon>Heterolobosea</taxon>
        <taxon>Tetramitia</taxon>
        <taxon>Eutetramitia</taxon>
        <taxon>Vahlkampfiidae</taxon>
        <taxon>Naegleria</taxon>
    </lineage>
</organism>
<dbReference type="eggNOG" id="KOG0531">
    <property type="taxonomic scope" value="Eukaryota"/>
</dbReference>
<keyword evidence="7" id="KW-0969">Cilium</keyword>
<evidence type="ECO:0000256" key="2">
    <source>
        <dbReference type="ARBA" id="ARBA00022490"/>
    </source>
</evidence>
<dbReference type="GO" id="GO:0005929">
    <property type="term" value="C:cilium"/>
    <property type="evidence" value="ECO:0007669"/>
    <property type="project" value="TreeGrafter"/>
</dbReference>
<proteinExistence type="inferred from homology"/>
<evidence type="ECO:0000256" key="6">
    <source>
        <dbReference type="ARBA" id="ARBA00023054"/>
    </source>
</evidence>
<keyword evidence="6 12" id="KW-0175">Coiled coil</keyword>
<sequence length="505" mass="60135">MTSMPATDGGEENEFHAKYTVINDQLIRSCIQLKQIEHDDGTDQESKTMRALKLKRDTMDFALIEHLSFSFKKKLDLSFNKITKIEGLKGLKNLKYLSLFSNDIEKIEGMEDLMELKSFSIAKNKIKEKSSIQYLRMFPRLGMVTLYDNPVCEERDFRNMVLAFLRNLKFLDYRLIEEEEVQTAKERFHNELLKVSDNEEQYAQNQEEDEKKLLEEQLLAKANIAGIDDLFDEMFECEADETIKIFNYCTADIIEKYRTKFTDKKDEFKMEMINSSRNKDNELEELYSTLQKSQYETNSSSKTLIKEFEKKKKEIISNVKEMTAESEEEDLHQLDLLDRELDILAEKLIEVEVNQSEAFWEVIEEFLPNYREMDCTSKIQNFFKKLKKIEDKYSIELKDRLMDQVTTIAEDTNEKVKDILEDKDQLFTLVQRSKEAHKEIIGQKELKLIQNEKDRMLFTVEKTKKDEHERNRSRISEIWTFVERVKEEIEETRKFIISPEEYYED</sequence>
<dbReference type="EMBL" id="GG738915">
    <property type="protein sequence ID" value="EFC37696.1"/>
    <property type="molecule type" value="Genomic_DNA"/>
</dbReference>
<dbReference type="PANTHER" id="PTHR45973:SF12">
    <property type="entry name" value="DYNEIN REGULATORY COMPLEX SUBUNIT 3"/>
    <property type="match status" value="1"/>
</dbReference>
<accession>D2VZP5</accession>
<evidence type="ECO:0000256" key="9">
    <source>
        <dbReference type="ARBA" id="ARBA00023273"/>
    </source>
</evidence>
<dbReference type="KEGG" id="ngr:NAEGRDRAFT_74561"/>
<gene>
    <name evidence="13" type="ORF">NAEGRDRAFT_74561</name>
</gene>
<comment type="subcellular location">
    <subcellularLocation>
        <location evidence="1">Cytoplasm</location>
        <location evidence="1">Cytoskeleton</location>
        <location evidence="1">Flagellum axoneme</location>
    </subcellularLocation>
</comment>
<evidence type="ECO:0000256" key="8">
    <source>
        <dbReference type="ARBA" id="ARBA00023212"/>
    </source>
</evidence>
<keyword evidence="2" id="KW-0963">Cytoplasm</keyword>
<evidence type="ECO:0000256" key="5">
    <source>
        <dbReference type="ARBA" id="ARBA00022846"/>
    </source>
</evidence>
<keyword evidence="9" id="KW-0966">Cell projection</keyword>
<dbReference type="InterPro" id="IPR032675">
    <property type="entry name" value="LRR_dom_sf"/>
</dbReference>
<evidence type="ECO:0000256" key="10">
    <source>
        <dbReference type="ARBA" id="ARBA00038378"/>
    </source>
</evidence>
<dbReference type="VEuPathDB" id="AmoebaDB:NAEGRDRAFT_74561"/>
<dbReference type="RefSeq" id="XP_002670440.1">
    <property type="nucleotide sequence ID" value="XM_002670394.1"/>
</dbReference>
<dbReference type="PROSITE" id="PS51450">
    <property type="entry name" value="LRR"/>
    <property type="match status" value="2"/>
</dbReference>
<keyword evidence="4" id="KW-0677">Repeat</keyword>
<evidence type="ECO:0000256" key="12">
    <source>
        <dbReference type="SAM" id="Coils"/>
    </source>
</evidence>
<dbReference type="SMART" id="SM00365">
    <property type="entry name" value="LRR_SD22"/>
    <property type="match status" value="3"/>
</dbReference>
<evidence type="ECO:0000256" key="1">
    <source>
        <dbReference type="ARBA" id="ARBA00004611"/>
    </source>
</evidence>
<dbReference type="OrthoDB" id="1517790at2759"/>
<dbReference type="InParanoid" id="D2VZP5"/>